<name>A0A3M6VCV4_9STRA</name>
<evidence type="ECO:0000313" key="2">
    <source>
        <dbReference type="EMBL" id="RQM13522.1"/>
    </source>
</evidence>
<evidence type="ECO:0000313" key="1">
    <source>
        <dbReference type="EMBL" id="RMX64479.1"/>
    </source>
</evidence>
<organism evidence="1 3">
    <name type="scientific">Peronospora effusa</name>
    <dbReference type="NCBI Taxonomy" id="542832"/>
    <lineage>
        <taxon>Eukaryota</taxon>
        <taxon>Sar</taxon>
        <taxon>Stramenopiles</taxon>
        <taxon>Oomycota</taxon>
        <taxon>Peronosporomycetes</taxon>
        <taxon>Peronosporales</taxon>
        <taxon>Peronosporaceae</taxon>
        <taxon>Peronospora</taxon>
    </lineage>
</organism>
<dbReference type="EMBL" id="QLLG01000308">
    <property type="protein sequence ID" value="RMX64479.1"/>
    <property type="molecule type" value="Genomic_DNA"/>
</dbReference>
<proteinExistence type="predicted"/>
<dbReference type="AlphaFoldDB" id="A0A3M6VCV4"/>
<keyword evidence="3" id="KW-1185">Reference proteome</keyword>
<evidence type="ECO:0000313" key="4">
    <source>
        <dbReference type="Proteomes" id="UP000286097"/>
    </source>
</evidence>
<dbReference type="VEuPathDB" id="FungiDB:DD237_006580"/>
<reference evidence="3 4" key="1">
    <citation type="submission" date="2018-06" db="EMBL/GenBank/DDBJ databases">
        <title>Comparative genomics of downy mildews reveals potential adaptations to biotrophy.</title>
        <authorList>
            <person name="Fletcher K."/>
            <person name="Klosterman S.J."/>
            <person name="Derevnina L."/>
            <person name="Martin F."/>
            <person name="Koike S."/>
            <person name="Reyes Chin-Wo S."/>
            <person name="Mou B."/>
            <person name="Michelmore R."/>
        </authorList>
    </citation>
    <scope>NUCLEOTIDE SEQUENCE [LARGE SCALE GENOMIC DNA]</scope>
    <source>
        <strain evidence="2 4">R13</strain>
        <strain evidence="1 3">R14</strain>
    </source>
</reference>
<sequence>MEMTSSVMRFALATYFMKRGYGFHHPSQSSELSWTSPTFEPIRIECDDVENGLNQEFSNLVSTHVSNLRQLLVEQRLHDWSRGVVELREYVISNKLVTSLVTLLVKLLKRHEPNAVCIVQIIEHMCFETKGEPSQVFDQFVELLLKALSQCCENKDARVAIWLLRAIHGVLHGLRQYHEQQYGIARQNQRHWQDQNMITDMIYDCLVESNLATKDK</sequence>
<dbReference type="Proteomes" id="UP000286097">
    <property type="component" value="Unassembled WGS sequence"/>
</dbReference>
<evidence type="ECO:0000313" key="3">
    <source>
        <dbReference type="Proteomes" id="UP000282087"/>
    </source>
</evidence>
<dbReference type="EMBL" id="QKXF01000252">
    <property type="protein sequence ID" value="RQM13522.1"/>
    <property type="molecule type" value="Genomic_DNA"/>
</dbReference>
<accession>A0A3M6VCV4</accession>
<dbReference type="Proteomes" id="UP000282087">
    <property type="component" value="Unassembled WGS sequence"/>
</dbReference>
<gene>
    <name evidence="2" type="ORF">DD237_006580</name>
    <name evidence="1" type="ORF">DD238_006141</name>
</gene>
<comment type="caution">
    <text evidence="1">The sequence shown here is derived from an EMBL/GenBank/DDBJ whole genome shotgun (WGS) entry which is preliminary data.</text>
</comment>
<protein>
    <submittedName>
        <fullName evidence="1">Uncharacterized protein</fullName>
    </submittedName>
</protein>